<evidence type="ECO:0000313" key="2">
    <source>
        <dbReference type="Proteomes" id="UP000306319"/>
    </source>
</evidence>
<proteinExistence type="predicted"/>
<keyword evidence="2" id="KW-1185">Reference proteome</keyword>
<organism evidence="1 2">
    <name type="scientific">Lepagella muris</name>
    <dbReference type="NCBI Taxonomy" id="3032870"/>
    <lineage>
        <taxon>Bacteria</taxon>
        <taxon>Pseudomonadati</taxon>
        <taxon>Bacteroidota</taxon>
        <taxon>Bacteroidia</taxon>
        <taxon>Bacteroidales</taxon>
        <taxon>Muribaculaceae</taxon>
        <taxon>Lepagella</taxon>
    </lineage>
</organism>
<evidence type="ECO:0000313" key="1">
    <source>
        <dbReference type="EMBL" id="TGY79753.1"/>
    </source>
</evidence>
<name>A0AC61RJ19_9BACT</name>
<sequence length="413" mass="47250">MIMNRKLPLYGTALLSVVMSMSSCGDDKPQGPTEPDSIKRCVLLYAVASNNLYENLLSDKDEILEAARDMDLTGLSMMVYQVTRNDSARLLQLRRGRDGVCEFISVKSYDKDIYSTDPRRISAVIEDVRALTNANNYGLIFWSHGTGIDPSFSTHDTRSDRDEMVFSETRHSFYSFGSDNNPEKDKGYYDEIDIDELADAIPDGVFDFIWFDACYMSGIETAYELRDKCDTFVAYPTEVYTPGMPYNLTIPYILKETPDLKSAASEFFTYYSDHPSSSYRVATIAVMDMTKIEIVAEYCNRAYSGFSKAPSSSGLQTYSRGKFGPFYDFGQYTRRVMEMNPTDMTSEDFERLMDEFVIYKSATDYDFNGRPISADNYSGVSCFRFSESDSSEKAQYYHTLDWYKRVYPKVELE</sequence>
<reference evidence="1" key="1">
    <citation type="submission" date="2019-04" db="EMBL/GenBank/DDBJ databases">
        <title>Microbes associate with the intestines of laboratory mice.</title>
        <authorList>
            <person name="Navarre W."/>
            <person name="Wong E."/>
            <person name="Huang K."/>
            <person name="Tropini C."/>
            <person name="Ng K."/>
            <person name="Yu B."/>
        </authorList>
    </citation>
    <scope>NUCLEOTIDE SEQUENCE</scope>
    <source>
        <strain evidence="1">NM04_E33</strain>
    </source>
</reference>
<dbReference type="EMBL" id="SRYB01000005">
    <property type="protein sequence ID" value="TGY79753.1"/>
    <property type="molecule type" value="Genomic_DNA"/>
</dbReference>
<dbReference type="Proteomes" id="UP000306319">
    <property type="component" value="Unassembled WGS sequence"/>
</dbReference>
<comment type="caution">
    <text evidence="1">The sequence shown here is derived from an EMBL/GenBank/DDBJ whole genome shotgun (WGS) entry which is preliminary data.</text>
</comment>
<protein>
    <submittedName>
        <fullName evidence="1">Uncharacterized protein</fullName>
    </submittedName>
</protein>
<accession>A0AC61RJ19</accession>
<gene>
    <name evidence="1" type="ORF">E5331_05095</name>
</gene>